<evidence type="ECO:0000256" key="1">
    <source>
        <dbReference type="ARBA" id="ARBA00023125"/>
    </source>
</evidence>
<evidence type="ECO:0000313" key="4">
    <source>
        <dbReference type="EMBL" id="QOY51371.1"/>
    </source>
</evidence>
<sequence length="198" mass="22618">MAIIVDKVQKRKDIALSCKNIVFENGIKSLTISSLAKTAGVGKGTIYEYFKNKEDIVFEIVNISIQERNVILESRISEIAVTKDKIKLFSSFFYCDEDMELRGLYKEFISIALSSPDKDMIEFQTECHNAYYSWFEKIIQDAVDNNEIIEESKKLARGLFVFAEGMFISSQATNSIGSLKNEIDNFIDSLFDLIEVKK</sequence>
<evidence type="ECO:0000259" key="3">
    <source>
        <dbReference type="PROSITE" id="PS50977"/>
    </source>
</evidence>
<gene>
    <name evidence="4" type="ORF">HUE88_09590</name>
</gene>
<dbReference type="PROSITE" id="PS50977">
    <property type="entry name" value="HTH_TETR_2"/>
    <property type="match status" value="1"/>
</dbReference>
<evidence type="ECO:0000256" key="2">
    <source>
        <dbReference type="PROSITE-ProRule" id="PRU00335"/>
    </source>
</evidence>
<dbReference type="SUPFAM" id="SSF48498">
    <property type="entry name" value="Tetracyclin repressor-like, C-terminal domain"/>
    <property type="match status" value="1"/>
</dbReference>
<evidence type="ECO:0000313" key="5">
    <source>
        <dbReference type="Proteomes" id="UP000593994"/>
    </source>
</evidence>
<dbReference type="GO" id="GO:0003677">
    <property type="term" value="F:DNA binding"/>
    <property type="evidence" value="ECO:0007669"/>
    <property type="project" value="UniProtKB-UniRule"/>
</dbReference>
<feature type="domain" description="HTH tetR-type" evidence="3">
    <location>
        <begin position="8"/>
        <end position="68"/>
    </location>
</feature>
<dbReference type="Proteomes" id="UP000593994">
    <property type="component" value="Chromosome"/>
</dbReference>
<dbReference type="InterPro" id="IPR023772">
    <property type="entry name" value="DNA-bd_HTH_TetR-type_CS"/>
</dbReference>
<organism evidence="4 5">
    <name type="scientific">Candidatus Sulfurimonas baltica</name>
    <dbReference type="NCBI Taxonomy" id="2740404"/>
    <lineage>
        <taxon>Bacteria</taxon>
        <taxon>Pseudomonadati</taxon>
        <taxon>Campylobacterota</taxon>
        <taxon>Epsilonproteobacteria</taxon>
        <taxon>Campylobacterales</taxon>
        <taxon>Sulfurimonadaceae</taxon>
        <taxon>Sulfurimonas</taxon>
    </lineage>
</organism>
<protein>
    <submittedName>
        <fullName evidence="4">TetR/AcrR family transcriptional regulator</fullName>
    </submittedName>
</protein>
<keyword evidence="5" id="KW-1185">Reference proteome</keyword>
<accession>A0A7S7RMD2</accession>
<dbReference type="InterPro" id="IPR036271">
    <property type="entry name" value="Tet_transcr_reg_TetR-rel_C_sf"/>
</dbReference>
<dbReference type="Pfam" id="PF00440">
    <property type="entry name" value="TetR_N"/>
    <property type="match status" value="1"/>
</dbReference>
<dbReference type="InterPro" id="IPR050624">
    <property type="entry name" value="HTH-type_Tx_Regulator"/>
</dbReference>
<dbReference type="PANTHER" id="PTHR43479:SF11">
    <property type="entry name" value="ACREF_ENVCD OPERON REPRESSOR-RELATED"/>
    <property type="match status" value="1"/>
</dbReference>
<dbReference type="PROSITE" id="PS01081">
    <property type="entry name" value="HTH_TETR_1"/>
    <property type="match status" value="1"/>
</dbReference>
<dbReference type="EMBL" id="CP054492">
    <property type="protein sequence ID" value="QOY51371.1"/>
    <property type="molecule type" value="Genomic_DNA"/>
</dbReference>
<dbReference type="Gene3D" id="1.10.357.10">
    <property type="entry name" value="Tetracycline Repressor, domain 2"/>
    <property type="match status" value="1"/>
</dbReference>
<dbReference type="InterPro" id="IPR001647">
    <property type="entry name" value="HTH_TetR"/>
</dbReference>
<keyword evidence="1 2" id="KW-0238">DNA-binding</keyword>
<dbReference type="InterPro" id="IPR009057">
    <property type="entry name" value="Homeodomain-like_sf"/>
</dbReference>
<feature type="DNA-binding region" description="H-T-H motif" evidence="2">
    <location>
        <begin position="31"/>
        <end position="50"/>
    </location>
</feature>
<proteinExistence type="predicted"/>
<dbReference type="RefSeq" id="WP_194368485.1">
    <property type="nucleotide sequence ID" value="NZ_CP054492.1"/>
</dbReference>
<dbReference type="AlphaFoldDB" id="A0A7S7RMD2"/>
<name>A0A7S7RMD2_9BACT</name>
<reference evidence="4 5" key="1">
    <citation type="submission" date="2020-05" db="EMBL/GenBank/DDBJ databases">
        <title>Sulfurimonas marisnigri, sp. nov., and Sulfurimonas baltica, sp. nov., manganese oxide reducing chemolithoautotrophs of the class Epsilonproteobacteria isolated from the pelagic redoxclines of the Black and Baltic Seas and emended description of the genus Sulfurimonas.</title>
        <authorList>
            <person name="Henkel J.V."/>
            <person name="Laudan C."/>
            <person name="Werner J."/>
            <person name="Neu T."/>
            <person name="Plewe S."/>
            <person name="Sproer C."/>
            <person name="Bunk B."/>
            <person name="Schulz-Vogt H.N."/>
        </authorList>
    </citation>
    <scope>NUCLEOTIDE SEQUENCE [LARGE SCALE GENOMIC DNA]</scope>
    <source>
        <strain evidence="4 5">GD2</strain>
    </source>
</reference>
<dbReference type="KEGG" id="sbal:HUE88_09590"/>
<dbReference type="PANTHER" id="PTHR43479">
    <property type="entry name" value="ACREF/ENVCD OPERON REPRESSOR-RELATED"/>
    <property type="match status" value="1"/>
</dbReference>
<dbReference type="SUPFAM" id="SSF46689">
    <property type="entry name" value="Homeodomain-like"/>
    <property type="match status" value="1"/>
</dbReference>